<dbReference type="GO" id="GO:0004674">
    <property type="term" value="F:protein serine/threonine kinase activity"/>
    <property type="evidence" value="ECO:0007669"/>
    <property type="project" value="UniProtKB-KW"/>
</dbReference>
<comment type="caution">
    <text evidence="8">The sequence shown here is derived from an EMBL/GenBank/DDBJ whole genome shotgun (WGS) entry which is preliminary data.</text>
</comment>
<dbReference type="SUPFAM" id="SSF56112">
    <property type="entry name" value="Protein kinase-like (PK-like)"/>
    <property type="match status" value="1"/>
</dbReference>
<dbReference type="SMART" id="SM00811">
    <property type="entry name" value="Alpha_kinase"/>
    <property type="match status" value="1"/>
</dbReference>
<keyword evidence="9" id="KW-1185">Reference proteome</keyword>
<evidence type="ECO:0000313" key="9">
    <source>
        <dbReference type="Proteomes" id="UP001295423"/>
    </source>
</evidence>
<accession>A0AAD2G5Q9</accession>
<keyword evidence="5" id="KW-0067">ATP-binding</keyword>
<dbReference type="PROSITE" id="PS50304">
    <property type="entry name" value="TUDOR"/>
    <property type="match status" value="1"/>
</dbReference>
<dbReference type="InterPro" id="IPR004166">
    <property type="entry name" value="a-kinase_dom"/>
</dbReference>
<dbReference type="Gene3D" id="3.30.200.20">
    <property type="entry name" value="Phosphorylase Kinase, domain 1"/>
    <property type="match status" value="1"/>
</dbReference>
<dbReference type="PANTHER" id="PTHR45992">
    <property type="entry name" value="EUKARYOTIC ELONGATION FACTOR 2 KINASE-RELATED"/>
    <property type="match status" value="1"/>
</dbReference>
<evidence type="ECO:0000313" key="8">
    <source>
        <dbReference type="EMBL" id="CAJ1963737.1"/>
    </source>
</evidence>
<evidence type="ECO:0008006" key="10">
    <source>
        <dbReference type="Google" id="ProtNLM"/>
    </source>
</evidence>
<dbReference type="GO" id="GO:1903013">
    <property type="term" value="P:response to differentiation-inducing factor 1"/>
    <property type="evidence" value="ECO:0007669"/>
    <property type="project" value="TreeGrafter"/>
</dbReference>
<dbReference type="AlphaFoldDB" id="A0AAD2G5Q9"/>
<dbReference type="GO" id="GO:0005524">
    <property type="term" value="F:ATP binding"/>
    <property type="evidence" value="ECO:0007669"/>
    <property type="project" value="UniProtKB-KW"/>
</dbReference>
<dbReference type="CDD" id="cd04508">
    <property type="entry name" value="Tudor_SF"/>
    <property type="match status" value="1"/>
</dbReference>
<feature type="domain" description="Tudor" evidence="6">
    <location>
        <begin position="612"/>
        <end position="672"/>
    </location>
</feature>
<dbReference type="EMBL" id="CAKOGP040002158">
    <property type="protein sequence ID" value="CAJ1963737.1"/>
    <property type="molecule type" value="Genomic_DNA"/>
</dbReference>
<evidence type="ECO:0000256" key="4">
    <source>
        <dbReference type="ARBA" id="ARBA00022777"/>
    </source>
</evidence>
<dbReference type="PANTHER" id="PTHR45992:SF2">
    <property type="entry name" value="EUKARYOTIC ELONGATION FACTOR 2 KINASE"/>
    <property type="match status" value="1"/>
</dbReference>
<dbReference type="Gene3D" id="2.30.30.140">
    <property type="match status" value="1"/>
</dbReference>
<reference evidence="8" key="1">
    <citation type="submission" date="2023-08" db="EMBL/GenBank/DDBJ databases">
        <authorList>
            <person name="Audoor S."/>
            <person name="Bilcke G."/>
        </authorList>
    </citation>
    <scope>NUCLEOTIDE SEQUENCE</scope>
</reference>
<protein>
    <recommendedName>
        <fullName evidence="10">Alpha-type protein kinase domain-containing protein</fullName>
    </recommendedName>
</protein>
<keyword evidence="2" id="KW-0808">Transferase</keyword>
<evidence type="ECO:0000256" key="3">
    <source>
        <dbReference type="ARBA" id="ARBA00022741"/>
    </source>
</evidence>
<gene>
    <name evidence="8" type="ORF">CYCCA115_LOCUS20301</name>
</gene>
<dbReference type="SMART" id="SM00333">
    <property type="entry name" value="TUDOR"/>
    <property type="match status" value="1"/>
</dbReference>
<dbReference type="Proteomes" id="UP001295423">
    <property type="component" value="Unassembled WGS sequence"/>
</dbReference>
<dbReference type="InterPro" id="IPR051852">
    <property type="entry name" value="Alpha-type_PK"/>
</dbReference>
<sequence>MTEENYSNPARKKLIKILKECAAKAISDEDPWGKHEIEKIPAELVIRHLFQPLTKTWTMEETIVKQENVPFTNGAMRFCYRMKKLATPPASASNHRFHDHGWKKALNYVSKAYQVDGKIDTSEDAKNAVRNDILLQYEASHWAKLFNEKDPPKKINFIRAYALEFPNREGKPWFAVERYIAGTDDYGVGFFKHNTNSGFVDEDLHRVTPQVFSAYSFYESSGTRLVADIQGVGDLYTDPQVLSNDYRFGDGDLGPRGMALFFATFRHNTLAESLGIPVFPLSKNELEHQAKYEDDVYSLSGDGSSFQEMLKGLDKFAAMDANRNRRQSVFMIPPVQINQQEEDANTETRSNMTKRDQIRKSLTVTRISKPVFARKGKEMDEVKYCLDLAKKDFKFDSKAYHRKASGEMIKRKATPARPSLMIRHVSDMMEVDDETKLNLGKVHYQLAVLHGMNRFPDVVPVGPDETKADVAPHDAFSVLFHLAHAASLGSVAACLSLGRLHAGLGTSVSELLDTVVPIDFDAAKDLFRRCMASKFPPASPKAAAGCLLYQMYLDDRESQDYVDGEDTFGVEVVSDITLAQLLEDILSLIEETDKESAEAAKHTNVREEAARQFKVGDRVEGNYFLEGSFYPGDVTAISEDGKVVEICYDDDGSKESLTLENVRLIIPPTATQTVMGGPLSDEEALGSENTDEKCVVETYELKGELAALKLKLGSKDAAAALYEDASNDAMNAGKMKKASEWSLKAAELME</sequence>
<evidence type="ECO:0000256" key="5">
    <source>
        <dbReference type="ARBA" id="ARBA00022840"/>
    </source>
</evidence>
<dbReference type="Pfam" id="PF02816">
    <property type="entry name" value="Alpha_kinase"/>
    <property type="match status" value="1"/>
</dbReference>
<dbReference type="Gene3D" id="3.20.200.10">
    <property type="entry name" value="MHCK/EF2 kinase"/>
    <property type="match status" value="1"/>
</dbReference>
<dbReference type="PROSITE" id="PS51158">
    <property type="entry name" value="ALPHA_KINASE"/>
    <property type="match status" value="1"/>
</dbReference>
<dbReference type="InterPro" id="IPR002999">
    <property type="entry name" value="Tudor"/>
</dbReference>
<keyword evidence="1" id="KW-0723">Serine/threonine-protein kinase</keyword>
<feature type="domain" description="Alpha-type protein kinase" evidence="7">
    <location>
        <begin position="49"/>
        <end position="279"/>
    </location>
</feature>
<evidence type="ECO:0000256" key="2">
    <source>
        <dbReference type="ARBA" id="ARBA00022679"/>
    </source>
</evidence>
<proteinExistence type="predicted"/>
<keyword evidence="3" id="KW-0547">Nucleotide-binding</keyword>
<name>A0AAD2G5Q9_9STRA</name>
<dbReference type="GO" id="GO:0031037">
    <property type="term" value="P:myosin II filament disassembly"/>
    <property type="evidence" value="ECO:0007669"/>
    <property type="project" value="TreeGrafter"/>
</dbReference>
<keyword evidence="4" id="KW-0418">Kinase</keyword>
<evidence type="ECO:0000259" key="6">
    <source>
        <dbReference type="PROSITE" id="PS50304"/>
    </source>
</evidence>
<evidence type="ECO:0000256" key="1">
    <source>
        <dbReference type="ARBA" id="ARBA00022527"/>
    </source>
</evidence>
<dbReference type="InterPro" id="IPR011009">
    <property type="entry name" value="Kinase-like_dom_sf"/>
</dbReference>
<evidence type="ECO:0000259" key="7">
    <source>
        <dbReference type="PROSITE" id="PS51158"/>
    </source>
</evidence>
<organism evidence="8 9">
    <name type="scientific">Cylindrotheca closterium</name>
    <dbReference type="NCBI Taxonomy" id="2856"/>
    <lineage>
        <taxon>Eukaryota</taxon>
        <taxon>Sar</taxon>
        <taxon>Stramenopiles</taxon>
        <taxon>Ochrophyta</taxon>
        <taxon>Bacillariophyta</taxon>
        <taxon>Bacillariophyceae</taxon>
        <taxon>Bacillariophycidae</taxon>
        <taxon>Bacillariales</taxon>
        <taxon>Bacillariaceae</taxon>
        <taxon>Cylindrotheca</taxon>
    </lineage>
</organism>